<organism evidence="1 2">
    <name type="scientific">Anaerococcus hydrogenalis</name>
    <dbReference type="NCBI Taxonomy" id="33029"/>
    <lineage>
        <taxon>Bacteria</taxon>
        <taxon>Bacillati</taxon>
        <taxon>Bacillota</taxon>
        <taxon>Tissierellia</taxon>
        <taxon>Tissierellales</taxon>
        <taxon>Peptoniphilaceae</taxon>
        <taxon>Anaerococcus</taxon>
    </lineage>
</organism>
<dbReference type="AlphaFoldDB" id="A0A2N6UIF2"/>
<protein>
    <recommendedName>
        <fullName evidence="3">Phage protein</fullName>
    </recommendedName>
</protein>
<evidence type="ECO:0000313" key="2">
    <source>
        <dbReference type="Proteomes" id="UP000235658"/>
    </source>
</evidence>
<accession>A0A2N6UIF2</accession>
<dbReference type="GeneID" id="84578507"/>
<gene>
    <name evidence="1" type="ORF">CJ192_04850</name>
</gene>
<comment type="caution">
    <text evidence="1">The sequence shown here is derived from an EMBL/GenBank/DDBJ whole genome shotgun (WGS) entry which is preliminary data.</text>
</comment>
<proteinExistence type="predicted"/>
<reference evidence="1 2" key="1">
    <citation type="submission" date="2017-09" db="EMBL/GenBank/DDBJ databases">
        <title>Bacterial strain isolated from the female urinary microbiota.</title>
        <authorList>
            <person name="Thomas-White K."/>
            <person name="Kumar N."/>
            <person name="Forster S."/>
            <person name="Putonti C."/>
            <person name="Lawley T."/>
            <person name="Wolfe A.J."/>
        </authorList>
    </citation>
    <scope>NUCLEOTIDE SEQUENCE [LARGE SCALE GENOMIC DNA]</scope>
    <source>
        <strain evidence="1 2">UMB0204</strain>
    </source>
</reference>
<dbReference type="RefSeq" id="WP_004817863.1">
    <property type="nucleotide sequence ID" value="NZ_PNHP01000003.1"/>
</dbReference>
<dbReference type="Proteomes" id="UP000235658">
    <property type="component" value="Unassembled WGS sequence"/>
</dbReference>
<dbReference type="EMBL" id="PNHP01000003">
    <property type="protein sequence ID" value="PMC81357.1"/>
    <property type="molecule type" value="Genomic_DNA"/>
</dbReference>
<evidence type="ECO:0000313" key="1">
    <source>
        <dbReference type="EMBL" id="PMC81357.1"/>
    </source>
</evidence>
<evidence type="ECO:0008006" key="3">
    <source>
        <dbReference type="Google" id="ProtNLM"/>
    </source>
</evidence>
<sequence length="78" mass="8767">MSKVKFVLNRQGVSQLLKGKEIQTVLESYGSEIKSRAGEGYDMNSRVGKTRANTMVYADSIRAKRDNLKNNTLLKAMK</sequence>
<name>A0A2N6UIF2_9FIRM</name>